<evidence type="ECO:0000313" key="8">
    <source>
        <dbReference type="EMBL" id="MBO0476898.1"/>
    </source>
</evidence>
<dbReference type="InterPro" id="IPR036962">
    <property type="entry name" value="Glyco_hydro_3_N_sf"/>
</dbReference>
<dbReference type="InterPro" id="IPR001764">
    <property type="entry name" value="Glyco_hydro_3_N"/>
</dbReference>
<dbReference type="SUPFAM" id="SSF51445">
    <property type="entry name" value="(Trans)glycosidases"/>
    <property type="match status" value="1"/>
</dbReference>
<dbReference type="PANTHER" id="PTHR30480:SF13">
    <property type="entry name" value="BETA-HEXOSAMINIDASE"/>
    <property type="match status" value="1"/>
</dbReference>
<evidence type="ECO:0000256" key="5">
    <source>
        <dbReference type="ARBA" id="ARBA00023295"/>
    </source>
</evidence>
<evidence type="ECO:0000313" key="9">
    <source>
        <dbReference type="Proteomes" id="UP000664857"/>
    </source>
</evidence>
<proteinExistence type="inferred from homology"/>
<keyword evidence="9" id="KW-1185">Reference proteome</keyword>
<dbReference type="PROSITE" id="PS00775">
    <property type="entry name" value="GLYCOSYL_HYDROL_F3"/>
    <property type="match status" value="1"/>
</dbReference>
<feature type="compositionally biased region" description="Low complexity" evidence="6">
    <location>
        <begin position="35"/>
        <end position="45"/>
    </location>
</feature>
<comment type="similarity">
    <text evidence="2">Belongs to the glycosyl hydrolase 3 family.</text>
</comment>
<dbReference type="InterPro" id="IPR019800">
    <property type="entry name" value="Glyco_hydro_3_AS"/>
</dbReference>
<gene>
    <name evidence="8" type="ORF">DOK76_07435</name>
</gene>
<dbReference type="EC" id="3.2.1.52" evidence="3"/>
<dbReference type="Gene3D" id="3.20.20.300">
    <property type="entry name" value="Glycoside hydrolase, family 3, N-terminal domain"/>
    <property type="match status" value="1"/>
</dbReference>
<dbReference type="InterPro" id="IPR050226">
    <property type="entry name" value="NagZ_Beta-hexosaminidase"/>
</dbReference>
<evidence type="ECO:0000259" key="7">
    <source>
        <dbReference type="Pfam" id="PF00933"/>
    </source>
</evidence>
<keyword evidence="4" id="KW-0378">Hydrolase</keyword>
<comment type="caution">
    <text evidence="8">The sequence shown here is derived from an EMBL/GenBank/DDBJ whole genome shotgun (WGS) entry which is preliminary data.</text>
</comment>
<protein>
    <recommendedName>
        <fullName evidence="3">beta-N-acetylhexosaminidase</fullName>
        <ecNumber evidence="3">3.2.1.52</ecNumber>
    </recommendedName>
</protein>
<feature type="domain" description="Glycoside hydrolase family 3 N-terminal" evidence="7">
    <location>
        <begin position="70"/>
        <end position="383"/>
    </location>
</feature>
<sequence length="394" mass="43415">MFFTTKKAILASILLLLAVAAAIGLYFWEIPTTKNTTSSTSSKETAMIEESKPAKPTVEEQLKTIISDMTLDQKIGQLFLARVPETNQIEDIKTYHLGGYLLFGRDVQNETTESLTKKIASYQEAADFPLLIGMDEEGGTVSRLSQNENILKEPFKSPQAIYQADGLEGIKTDIDQKATLFKQLGIHIGLFPVADISTDTNSFIYNRTIGLDVEGTSQYVVEVVKELNKNHIGSTLKHFPGSGETQDTHTEIVRDTRSLEELKKNSIPPFQAGIEAGADSVLVSHNIVEAIDKHVPASISPKIHEILRDELKFNGVTMTDDMDMNGLSDFISQEQAALSALKAGNDMILSSSYQKQIPVIKSAVQSGDYPEAQLDESVLRILTWKHKLGLISLN</sequence>
<name>A0ABS3HUP0_9ENTE</name>
<dbReference type="Proteomes" id="UP000664857">
    <property type="component" value="Unassembled WGS sequence"/>
</dbReference>
<evidence type="ECO:0000256" key="2">
    <source>
        <dbReference type="ARBA" id="ARBA00005336"/>
    </source>
</evidence>
<evidence type="ECO:0000256" key="6">
    <source>
        <dbReference type="SAM" id="MobiDB-lite"/>
    </source>
</evidence>
<reference evidence="8 9" key="1">
    <citation type="submission" date="2021-03" db="EMBL/GenBank/DDBJ databases">
        <title>Enterococcal diversity collection.</title>
        <authorList>
            <person name="Gilmore M.S."/>
            <person name="Schwartzman J."/>
            <person name="Van Tyne D."/>
            <person name="Martin M."/>
            <person name="Earl A.M."/>
            <person name="Manson A.L."/>
            <person name="Straub T."/>
            <person name="Salamzade R."/>
            <person name="Saavedra J."/>
            <person name="Lebreton F."/>
            <person name="Prichula J."/>
            <person name="Schaufler K."/>
            <person name="Gaca A."/>
            <person name="Sgardioli B."/>
            <person name="Wagenaar J."/>
            <person name="Strong T."/>
        </authorList>
    </citation>
    <scope>NUCLEOTIDE SEQUENCE [LARGE SCALE GENOMIC DNA]</scope>
    <source>
        <strain evidence="8 9">DIV0080</strain>
    </source>
</reference>
<dbReference type="PANTHER" id="PTHR30480">
    <property type="entry name" value="BETA-HEXOSAMINIDASE-RELATED"/>
    <property type="match status" value="1"/>
</dbReference>
<dbReference type="Pfam" id="PF00933">
    <property type="entry name" value="Glyco_hydro_3"/>
    <property type="match status" value="1"/>
</dbReference>
<evidence type="ECO:0000256" key="3">
    <source>
        <dbReference type="ARBA" id="ARBA00012663"/>
    </source>
</evidence>
<keyword evidence="5" id="KW-0326">Glycosidase</keyword>
<evidence type="ECO:0000256" key="4">
    <source>
        <dbReference type="ARBA" id="ARBA00022801"/>
    </source>
</evidence>
<comment type="catalytic activity">
    <reaction evidence="1">
        <text>Hydrolysis of terminal non-reducing N-acetyl-D-hexosamine residues in N-acetyl-beta-D-hexosaminides.</text>
        <dbReference type="EC" id="3.2.1.52"/>
    </reaction>
</comment>
<dbReference type="EMBL" id="JAFLVX010000018">
    <property type="protein sequence ID" value="MBO0476898.1"/>
    <property type="molecule type" value="Genomic_DNA"/>
</dbReference>
<dbReference type="RefSeq" id="WP_206966354.1">
    <property type="nucleotide sequence ID" value="NZ_JAFLVX010000018.1"/>
</dbReference>
<accession>A0ABS3HUP0</accession>
<evidence type="ECO:0000256" key="1">
    <source>
        <dbReference type="ARBA" id="ARBA00001231"/>
    </source>
</evidence>
<feature type="region of interest" description="Disordered" evidence="6">
    <location>
        <begin position="35"/>
        <end position="54"/>
    </location>
</feature>
<organism evidence="8 9">
    <name type="scientific">Candidatus Vagococcus giribetii</name>
    <dbReference type="NCBI Taxonomy" id="2230876"/>
    <lineage>
        <taxon>Bacteria</taxon>
        <taxon>Bacillati</taxon>
        <taxon>Bacillota</taxon>
        <taxon>Bacilli</taxon>
        <taxon>Lactobacillales</taxon>
        <taxon>Enterococcaceae</taxon>
        <taxon>Vagococcus</taxon>
    </lineage>
</organism>
<dbReference type="InterPro" id="IPR017853">
    <property type="entry name" value="GH"/>
</dbReference>